<dbReference type="Pfam" id="PF05163">
    <property type="entry name" value="DinB"/>
    <property type="match status" value="1"/>
</dbReference>
<evidence type="ECO:0000313" key="4">
    <source>
        <dbReference type="Proteomes" id="UP000812270"/>
    </source>
</evidence>
<protein>
    <submittedName>
        <fullName evidence="3">DinB family protein</fullName>
    </submittedName>
</protein>
<organism evidence="3 4">
    <name type="scientific">Pinibacter aurantiacus</name>
    <dbReference type="NCBI Taxonomy" id="2851599"/>
    <lineage>
        <taxon>Bacteria</taxon>
        <taxon>Pseudomonadati</taxon>
        <taxon>Bacteroidota</taxon>
        <taxon>Chitinophagia</taxon>
        <taxon>Chitinophagales</taxon>
        <taxon>Chitinophagaceae</taxon>
        <taxon>Pinibacter</taxon>
    </lineage>
</organism>
<proteinExistence type="predicted"/>
<feature type="binding site" evidence="2">
    <location>
        <position position="47"/>
    </location>
    <ligand>
        <name>a divalent metal cation</name>
        <dbReference type="ChEBI" id="CHEBI:60240"/>
    </ligand>
</feature>
<name>A0A9E2SBK4_9BACT</name>
<evidence type="ECO:0000256" key="2">
    <source>
        <dbReference type="PIRSR" id="PIRSR607837-1"/>
    </source>
</evidence>
<keyword evidence="4" id="KW-1185">Reference proteome</keyword>
<dbReference type="GO" id="GO:0046872">
    <property type="term" value="F:metal ion binding"/>
    <property type="evidence" value="ECO:0007669"/>
    <property type="project" value="UniProtKB-KW"/>
</dbReference>
<dbReference type="EMBL" id="JAHSPG010000011">
    <property type="protein sequence ID" value="MBV4358327.1"/>
    <property type="molecule type" value="Genomic_DNA"/>
</dbReference>
<gene>
    <name evidence="3" type="ORF">KTO63_14270</name>
</gene>
<feature type="binding site" evidence="2">
    <location>
        <position position="137"/>
    </location>
    <ligand>
        <name>a divalent metal cation</name>
        <dbReference type="ChEBI" id="CHEBI:60240"/>
    </ligand>
</feature>
<reference evidence="3" key="1">
    <citation type="submission" date="2021-06" db="EMBL/GenBank/DDBJ databases">
        <authorList>
            <person name="Huq M.A."/>
        </authorList>
    </citation>
    <scope>NUCLEOTIDE SEQUENCE</scope>
    <source>
        <strain evidence="3">MAH-26</strain>
    </source>
</reference>
<evidence type="ECO:0000256" key="1">
    <source>
        <dbReference type="ARBA" id="ARBA00022723"/>
    </source>
</evidence>
<dbReference type="InterPro" id="IPR007837">
    <property type="entry name" value="DinB"/>
</dbReference>
<feature type="binding site" evidence="2">
    <location>
        <position position="133"/>
    </location>
    <ligand>
        <name>a divalent metal cation</name>
        <dbReference type="ChEBI" id="CHEBI:60240"/>
    </ligand>
</feature>
<comment type="caution">
    <text evidence="3">The sequence shown here is derived from an EMBL/GenBank/DDBJ whole genome shotgun (WGS) entry which is preliminary data.</text>
</comment>
<accession>A0A9E2SBK4</accession>
<dbReference type="AlphaFoldDB" id="A0A9E2SBK4"/>
<sequence>MALNKAIIAELEHEAAGTRRVLNNLPEENLSWRPHEKSYTISYLAQHITQLPVWVVMTIKHPELDLSKGFDRKMAENKADILELFEEHLATAKDVLQNVTDEEMEEKWTLRNGDNVMFTLPRKIVLRYMVLNHIVHHRGQLTVYLRLLNIPVPGLYGPSADEK</sequence>
<dbReference type="RefSeq" id="WP_217791998.1">
    <property type="nucleotide sequence ID" value="NZ_JAHSPG010000011.1"/>
</dbReference>
<evidence type="ECO:0000313" key="3">
    <source>
        <dbReference type="EMBL" id="MBV4358327.1"/>
    </source>
</evidence>
<keyword evidence="1 2" id="KW-0479">Metal-binding</keyword>
<dbReference type="Proteomes" id="UP000812270">
    <property type="component" value="Unassembled WGS sequence"/>
</dbReference>